<feature type="domain" description="ABC transporter" evidence="4">
    <location>
        <begin position="6"/>
        <end position="233"/>
    </location>
</feature>
<dbReference type="AlphaFoldDB" id="A0A2T4D4K5"/>
<dbReference type="Pfam" id="PF00005">
    <property type="entry name" value="ABC_tran"/>
    <property type="match status" value="1"/>
</dbReference>
<dbReference type="GO" id="GO:0016887">
    <property type="term" value="F:ATP hydrolysis activity"/>
    <property type="evidence" value="ECO:0007669"/>
    <property type="project" value="InterPro"/>
</dbReference>
<proteinExistence type="predicted"/>
<dbReference type="Gene3D" id="3.40.50.300">
    <property type="entry name" value="P-loop containing nucleotide triphosphate hydrolases"/>
    <property type="match status" value="1"/>
</dbReference>
<evidence type="ECO:0000259" key="4">
    <source>
        <dbReference type="PROSITE" id="PS50893"/>
    </source>
</evidence>
<dbReference type="CDD" id="cd03230">
    <property type="entry name" value="ABC_DR_subfamily_A"/>
    <property type="match status" value="1"/>
</dbReference>
<dbReference type="EMBL" id="PYVF01000042">
    <property type="protein sequence ID" value="PTB88672.1"/>
    <property type="molecule type" value="Genomic_DNA"/>
</dbReference>
<keyword evidence="3 5" id="KW-0067">ATP-binding</keyword>
<dbReference type="InterPro" id="IPR050763">
    <property type="entry name" value="ABC_transporter_ATP-binding"/>
</dbReference>
<reference evidence="5 6" key="1">
    <citation type="submission" date="2018-03" db="EMBL/GenBank/DDBJ databases">
        <title>Cross-interface Injection: A General Nanoliter Liquid Handling Method Applied to Single Cells Genome Amplification Automated Nanoliter Liquid Handling Applied to Single Cell Multiple Displacement Amplification.</title>
        <authorList>
            <person name="Yun J."/>
            <person name="Xu P."/>
            <person name="Xu J."/>
            <person name="Dai X."/>
            <person name="Wang Y."/>
            <person name="Zheng X."/>
            <person name="Cao C."/>
            <person name="Yi Q."/>
            <person name="Zhu Y."/>
            <person name="Wang L."/>
            <person name="Dong Z."/>
            <person name="Huang Y."/>
            <person name="Huang L."/>
            <person name="Du W."/>
        </authorList>
    </citation>
    <scope>NUCLEOTIDE SEQUENCE [LARGE SCALE GENOMIC DNA]</scope>
    <source>
        <strain evidence="5 6">A12-4</strain>
    </source>
</reference>
<protein>
    <submittedName>
        <fullName evidence="5">ABC transporter ATP-binding protein</fullName>
    </submittedName>
</protein>
<sequence length="246" mass="27048">MKQLSLKVRALSKSYDSTQALQNLNLDAYAGEVLAVLGKNGAGKTTFIHSVLGMQSYEADIMEILGVPMSEQSRSLDIRQQVGVMMQVGALNANLTVFEQLDLFCSYYPNGELAADLIEDFGLTKFAQQRFGKLSGGQRQQVLFAIAVAGKPELLFLDEPTVGMDVEARHALWEQIQQRRKSGCAIVLTTHYIEEAERLADRVAILREGEIVANGTLTEVIADHSSLEAAYLHHIKNVSAKEQAHA</sequence>
<evidence type="ECO:0000256" key="2">
    <source>
        <dbReference type="ARBA" id="ARBA00022741"/>
    </source>
</evidence>
<evidence type="ECO:0000313" key="5">
    <source>
        <dbReference type="EMBL" id="PTB88672.1"/>
    </source>
</evidence>
<accession>A0A2T4D4K5</accession>
<dbReference type="SUPFAM" id="SSF52540">
    <property type="entry name" value="P-loop containing nucleoside triphosphate hydrolases"/>
    <property type="match status" value="1"/>
</dbReference>
<dbReference type="GO" id="GO:0005524">
    <property type="term" value="F:ATP binding"/>
    <property type="evidence" value="ECO:0007669"/>
    <property type="project" value="UniProtKB-KW"/>
</dbReference>
<evidence type="ECO:0000256" key="1">
    <source>
        <dbReference type="ARBA" id="ARBA00022448"/>
    </source>
</evidence>
<dbReference type="PROSITE" id="PS50893">
    <property type="entry name" value="ABC_TRANSPORTER_2"/>
    <property type="match status" value="1"/>
</dbReference>
<dbReference type="InterPro" id="IPR003593">
    <property type="entry name" value="AAA+_ATPase"/>
</dbReference>
<gene>
    <name evidence="5" type="ORF">C9927_03465</name>
</gene>
<name>A0A2T4D4K5_9GAMM</name>
<evidence type="ECO:0000313" key="6">
    <source>
        <dbReference type="Proteomes" id="UP000242087"/>
    </source>
</evidence>
<keyword evidence="1" id="KW-0813">Transport</keyword>
<dbReference type="InterPro" id="IPR027417">
    <property type="entry name" value="P-loop_NTPase"/>
</dbReference>
<comment type="caution">
    <text evidence="5">The sequence shown here is derived from an EMBL/GenBank/DDBJ whole genome shotgun (WGS) entry which is preliminary data.</text>
</comment>
<dbReference type="RefSeq" id="WP_417657278.1">
    <property type="nucleotide sequence ID" value="NZ_JBLXDX010000003.1"/>
</dbReference>
<dbReference type="PANTHER" id="PTHR42711">
    <property type="entry name" value="ABC TRANSPORTER ATP-BINDING PROTEIN"/>
    <property type="match status" value="1"/>
</dbReference>
<keyword evidence="2" id="KW-0547">Nucleotide-binding</keyword>
<organism evidence="5 6">
    <name type="scientific">Pseudidiomarina aestuarii</name>
    <dbReference type="NCBI Taxonomy" id="624146"/>
    <lineage>
        <taxon>Bacteria</taxon>
        <taxon>Pseudomonadati</taxon>
        <taxon>Pseudomonadota</taxon>
        <taxon>Gammaproteobacteria</taxon>
        <taxon>Alteromonadales</taxon>
        <taxon>Idiomarinaceae</taxon>
        <taxon>Pseudidiomarina</taxon>
    </lineage>
</organism>
<dbReference type="PANTHER" id="PTHR42711:SF17">
    <property type="entry name" value="ABC TRANSPORTER ATP-BINDING PROTEIN"/>
    <property type="match status" value="1"/>
</dbReference>
<dbReference type="Proteomes" id="UP000242087">
    <property type="component" value="Unassembled WGS sequence"/>
</dbReference>
<dbReference type="InterPro" id="IPR003439">
    <property type="entry name" value="ABC_transporter-like_ATP-bd"/>
</dbReference>
<evidence type="ECO:0000256" key="3">
    <source>
        <dbReference type="ARBA" id="ARBA00022840"/>
    </source>
</evidence>
<dbReference type="SMART" id="SM00382">
    <property type="entry name" value="AAA"/>
    <property type="match status" value="1"/>
</dbReference>